<dbReference type="AlphaFoldDB" id="G2YG48"/>
<dbReference type="InParanoid" id="G2YG48"/>
<proteinExistence type="predicted"/>
<accession>G2YG48</accession>
<evidence type="ECO:0000313" key="2">
    <source>
        <dbReference type="Proteomes" id="UP000008177"/>
    </source>
</evidence>
<dbReference type="HOGENOM" id="CLU_3319963_0_0_1"/>
<evidence type="ECO:0000313" key="1">
    <source>
        <dbReference type="EMBL" id="CCD50746.1"/>
    </source>
</evidence>
<gene>
    <name evidence="1" type="ORF">BofuT4_uP088090.1</name>
</gene>
<dbReference type="EMBL" id="FQ790328">
    <property type="protein sequence ID" value="CCD50746.1"/>
    <property type="molecule type" value="Genomic_DNA"/>
</dbReference>
<name>G2YG48_BOTF4</name>
<reference evidence="2" key="1">
    <citation type="journal article" date="2011" name="PLoS Genet.">
        <title>Genomic analysis of the necrotrophic fungal pathogens Sclerotinia sclerotiorum and Botrytis cinerea.</title>
        <authorList>
            <person name="Amselem J."/>
            <person name="Cuomo C.A."/>
            <person name="van Kan J.A."/>
            <person name="Viaud M."/>
            <person name="Benito E.P."/>
            <person name="Couloux A."/>
            <person name="Coutinho P.M."/>
            <person name="de Vries R.P."/>
            <person name="Dyer P.S."/>
            <person name="Fillinger S."/>
            <person name="Fournier E."/>
            <person name="Gout L."/>
            <person name="Hahn M."/>
            <person name="Kohn L."/>
            <person name="Lapalu N."/>
            <person name="Plummer K.M."/>
            <person name="Pradier J.M."/>
            <person name="Quevillon E."/>
            <person name="Sharon A."/>
            <person name="Simon A."/>
            <person name="ten Have A."/>
            <person name="Tudzynski B."/>
            <person name="Tudzynski P."/>
            <person name="Wincker P."/>
            <person name="Andrew M."/>
            <person name="Anthouard V."/>
            <person name="Beever R.E."/>
            <person name="Beffa R."/>
            <person name="Benoit I."/>
            <person name="Bouzid O."/>
            <person name="Brault B."/>
            <person name="Chen Z."/>
            <person name="Choquer M."/>
            <person name="Collemare J."/>
            <person name="Cotton P."/>
            <person name="Danchin E.G."/>
            <person name="Da Silva C."/>
            <person name="Gautier A."/>
            <person name="Giraud C."/>
            <person name="Giraud T."/>
            <person name="Gonzalez C."/>
            <person name="Grossetete S."/>
            <person name="Guldener U."/>
            <person name="Henrissat B."/>
            <person name="Howlett B.J."/>
            <person name="Kodira C."/>
            <person name="Kretschmer M."/>
            <person name="Lappartient A."/>
            <person name="Leroch M."/>
            <person name="Levis C."/>
            <person name="Mauceli E."/>
            <person name="Neuveglise C."/>
            <person name="Oeser B."/>
            <person name="Pearson M."/>
            <person name="Poulain J."/>
            <person name="Poussereau N."/>
            <person name="Quesneville H."/>
            <person name="Rascle C."/>
            <person name="Schumacher J."/>
            <person name="Segurens B."/>
            <person name="Sexton A."/>
            <person name="Silva E."/>
            <person name="Sirven C."/>
            <person name="Soanes D.M."/>
            <person name="Talbot N.J."/>
            <person name="Templeton M."/>
            <person name="Yandava C."/>
            <person name="Yarden O."/>
            <person name="Zeng Q."/>
            <person name="Rollins J.A."/>
            <person name="Lebrun M.H."/>
            <person name="Dickman M."/>
        </authorList>
    </citation>
    <scope>NUCLEOTIDE SEQUENCE [LARGE SCALE GENOMIC DNA]</scope>
    <source>
        <strain evidence="2">T4</strain>
    </source>
</reference>
<sequence>MSQRFRKLQYAKYKIQTEKLKTSSCPQFVDSTRHHERSN</sequence>
<dbReference type="Proteomes" id="UP000008177">
    <property type="component" value="Unplaced contigs"/>
</dbReference>
<protein>
    <submittedName>
        <fullName evidence="1">Uncharacterized protein</fullName>
    </submittedName>
</protein>
<organism evidence="1 2">
    <name type="scientific">Botryotinia fuckeliana (strain T4)</name>
    <name type="common">Noble rot fungus</name>
    <name type="synonym">Botrytis cinerea</name>
    <dbReference type="NCBI Taxonomy" id="999810"/>
    <lineage>
        <taxon>Eukaryota</taxon>
        <taxon>Fungi</taxon>
        <taxon>Dikarya</taxon>
        <taxon>Ascomycota</taxon>
        <taxon>Pezizomycotina</taxon>
        <taxon>Leotiomycetes</taxon>
        <taxon>Helotiales</taxon>
        <taxon>Sclerotiniaceae</taxon>
        <taxon>Botrytis</taxon>
    </lineage>
</organism>